<accession>A0A7K4NXC0</accession>
<feature type="domain" description="PDZ" evidence="4">
    <location>
        <begin position="266"/>
        <end position="364"/>
    </location>
</feature>
<evidence type="ECO:0000256" key="3">
    <source>
        <dbReference type="SAM" id="Phobius"/>
    </source>
</evidence>
<dbReference type="Pfam" id="PF13365">
    <property type="entry name" value="Trypsin_2"/>
    <property type="match status" value="1"/>
</dbReference>
<evidence type="ECO:0000313" key="5">
    <source>
        <dbReference type="EMBL" id="NWK07567.1"/>
    </source>
</evidence>
<keyword evidence="1" id="KW-0645">Protease</keyword>
<dbReference type="SUPFAM" id="SSF50494">
    <property type="entry name" value="Trypsin-like serine proteases"/>
    <property type="match status" value="1"/>
</dbReference>
<name>A0A7K4NXC0_9ARCH</name>
<proteinExistence type="predicted"/>
<feature type="transmembrane region" description="Helical" evidence="3">
    <location>
        <begin position="6"/>
        <end position="26"/>
    </location>
</feature>
<keyword evidence="2" id="KW-0378">Hydrolase</keyword>
<dbReference type="SUPFAM" id="SSF50156">
    <property type="entry name" value="PDZ domain-like"/>
    <property type="match status" value="1"/>
</dbReference>
<protein>
    <submittedName>
        <fullName evidence="5">Trypsin-like peptidase domain-containing protein</fullName>
    </submittedName>
</protein>
<dbReference type="SMART" id="SM00228">
    <property type="entry name" value="PDZ"/>
    <property type="match status" value="1"/>
</dbReference>
<dbReference type="InterPro" id="IPR001940">
    <property type="entry name" value="Peptidase_S1C"/>
</dbReference>
<dbReference type="PANTHER" id="PTHR43343">
    <property type="entry name" value="PEPTIDASE S12"/>
    <property type="match status" value="1"/>
</dbReference>
<comment type="caution">
    <text evidence="5">The sequence shown here is derived from an EMBL/GenBank/DDBJ whole genome shotgun (WGS) entry which is preliminary data.</text>
</comment>
<dbReference type="EMBL" id="JACATF010000012">
    <property type="protein sequence ID" value="NWK07567.1"/>
    <property type="molecule type" value="Genomic_DNA"/>
</dbReference>
<dbReference type="InterPro" id="IPR001478">
    <property type="entry name" value="PDZ"/>
</dbReference>
<dbReference type="PRINTS" id="PR00834">
    <property type="entry name" value="PROTEASES2C"/>
</dbReference>
<reference evidence="5 6" key="1">
    <citation type="journal article" date="2019" name="Environ. Microbiol.">
        <title>Genomics insights into ecotype formation of ammonia-oxidizing archaea in the deep ocean.</title>
        <authorList>
            <person name="Wang Y."/>
            <person name="Huang J.M."/>
            <person name="Cui G.J."/>
            <person name="Nunoura T."/>
            <person name="Takaki Y."/>
            <person name="Li W.L."/>
            <person name="Li J."/>
            <person name="Gao Z.M."/>
            <person name="Takai K."/>
            <person name="Zhang A.Q."/>
            <person name="Stepanauskas R."/>
        </authorList>
    </citation>
    <scope>NUCLEOTIDE SEQUENCE [LARGE SCALE GENOMIC DNA]</scope>
    <source>
        <strain evidence="5 6">T1C4</strain>
    </source>
</reference>
<evidence type="ECO:0000256" key="1">
    <source>
        <dbReference type="ARBA" id="ARBA00022670"/>
    </source>
</evidence>
<gene>
    <name evidence="5" type="ORF">HX847_04030</name>
</gene>
<sequence length="380" mass="40257">MNKSGVFVGGAIGAVIVIVMFVALFVSPPELIKPEIVVSNGHTTSTVGEVTPLYSKSLSLIEIFEKSESGVVRVNVQRNETEEQTNGLGSGFVFDKKGHIITNAHVVNEAKKVVVTFLDGRSYNAEIIGIDEFTDLAVIKVNTDSTLLQPLSLGDSSNLKVGESIAAIGNPFGLSGSMTSGIVSQLGRLLPSGSGYSIPDVIQTDAAINPGNSGGPLLNMRGEVVGINTAIQSTTGEFTGVGFAIPSQTVVKIIPTLIEKGEYKHPWMGISGRDIDPDLAKVLGLKDAVGFLIITVIENSPASKAGLIGSEKTIQVEGINYPMGGDIILSVDEIEVRKIADILIHLQRAKSVGDEMVLEILRDNRTTDITIILQERPNGN</sequence>
<keyword evidence="3" id="KW-0812">Transmembrane</keyword>
<dbReference type="AlphaFoldDB" id="A0A7K4NXC0"/>
<dbReference type="GO" id="GO:0004252">
    <property type="term" value="F:serine-type endopeptidase activity"/>
    <property type="evidence" value="ECO:0007669"/>
    <property type="project" value="InterPro"/>
</dbReference>
<dbReference type="InterPro" id="IPR036034">
    <property type="entry name" value="PDZ_sf"/>
</dbReference>
<evidence type="ECO:0000259" key="4">
    <source>
        <dbReference type="SMART" id="SM00228"/>
    </source>
</evidence>
<dbReference type="CDD" id="cd06779">
    <property type="entry name" value="cpPDZ_Deg_HtrA-like"/>
    <property type="match status" value="1"/>
</dbReference>
<dbReference type="InterPro" id="IPR009003">
    <property type="entry name" value="Peptidase_S1_PA"/>
</dbReference>
<evidence type="ECO:0000256" key="2">
    <source>
        <dbReference type="ARBA" id="ARBA00022801"/>
    </source>
</evidence>
<evidence type="ECO:0000313" key="6">
    <source>
        <dbReference type="Proteomes" id="UP000559282"/>
    </source>
</evidence>
<dbReference type="Pfam" id="PF13180">
    <property type="entry name" value="PDZ_2"/>
    <property type="match status" value="1"/>
</dbReference>
<dbReference type="Proteomes" id="UP000559282">
    <property type="component" value="Unassembled WGS sequence"/>
</dbReference>
<keyword evidence="3" id="KW-1133">Transmembrane helix</keyword>
<dbReference type="InterPro" id="IPR051201">
    <property type="entry name" value="Chloro_Bact_Ser_Proteases"/>
</dbReference>
<organism evidence="5 6">
    <name type="scientific">Marine Group I thaumarchaeote</name>
    <dbReference type="NCBI Taxonomy" id="2511932"/>
    <lineage>
        <taxon>Archaea</taxon>
        <taxon>Nitrososphaerota</taxon>
        <taxon>Marine Group I</taxon>
    </lineage>
</organism>
<dbReference type="GO" id="GO:0006508">
    <property type="term" value="P:proteolysis"/>
    <property type="evidence" value="ECO:0007669"/>
    <property type="project" value="UniProtKB-KW"/>
</dbReference>
<dbReference type="Gene3D" id="2.30.42.10">
    <property type="match status" value="1"/>
</dbReference>
<keyword evidence="3" id="KW-0472">Membrane</keyword>
<dbReference type="PANTHER" id="PTHR43343:SF3">
    <property type="entry name" value="PROTEASE DO-LIKE 8, CHLOROPLASTIC"/>
    <property type="match status" value="1"/>
</dbReference>
<dbReference type="Gene3D" id="2.40.10.120">
    <property type="match status" value="1"/>
</dbReference>